<proteinExistence type="inferred from homology"/>
<comment type="similarity">
    <text evidence="1">Belongs to the metallo-dependent hydrolases superfamily. CpsB/CapC family.</text>
</comment>
<dbReference type="PANTHER" id="PTHR39181:SF1">
    <property type="entry name" value="TYROSINE-PROTEIN PHOSPHATASE YWQE"/>
    <property type="match status" value="1"/>
</dbReference>
<dbReference type="InterPro" id="IPR016667">
    <property type="entry name" value="Caps_polysacc_synth_CpsB/CapC"/>
</dbReference>
<evidence type="ECO:0000256" key="3">
    <source>
        <dbReference type="ARBA" id="ARBA00022801"/>
    </source>
</evidence>
<organism evidence="5 6">
    <name type="scientific">Spirosoma telluris</name>
    <dbReference type="NCBI Taxonomy" id="2183553"/>
    <lineage>
        <taxon>Bacteria</taxon>
        <taxon>Pseudomonadati</taxon>
        <taxon>Bacteroidota</taxon>
        <taxon>Cytophagia</taxon>
        <taxon>Cytophagales</taxon>
        <taxon>Cytophagaceae</taxon>
        <taxon>Spirosoma</taxon>
    </lineage>
</organism>
<name>A0A327NSY3_9BACT</name>
<comment type="caution">
    <text evidence="5">The sequence shown here is derived from an EMBL/GenBank/DDBJ whole genome shotgun (WGS) entry which is preliminary data.</text>
</comment>
<accession>A0A327NSY3</accession>
<evidence type="ECO:0000256" key="1">
    <source>
        <dbReference type="ARBA" id="ARBA00005750"/>
    </source>
</evidence>
<dbReference type="Pfam" id="PF19567">
    <property type="entry name" value="CpsB_CapC"/>
    <property type="match status" value="1"/>
</dbReference>
<gene>
    <name evidence="5" type="ORF">HMF3257_11485</name>
</gene>
<dbReference type="PANTHER" id="PTHR39181">
    <property type="entry name" value="TYROSINE-PROTEIN PHOSPHATASE YWQE"/>
    <property type="match status" value="1"/>
</dbReference>
<protein>
    <recommendedName>
        <fullName evidence="2">protein-tyrosine-phosphatase</fullName>
        <ecNumber evidence="2">3.1.3.48</ecNumber>
    </recommendedName>
</protein>
<dbReference type="GO" id="GO:0004725">
    <property type="term" value="F:protein tyrosine phosphatase activity"/>
    <property type="evidence" value="ECO:0007669"/>
    <property type="project" value="UniProtKB-EC"/>
</dbReference>
<evidence type="ECO:0000256" key="2">
    <source>
        <dbReference type="ARBA" id="ARBA00013064"/>
    </source>
</evidence>
<dbReference type="SUPFAM" id="SSF89550">
    <property type="entry name" value="PHP domain-like"/>
    <property type="match status" value="1"/>
</dbReference>
<sequence length="223" mass="25524">MHSHLIPGIDDGVKTVEQSLTCIRQLAEWGIQKVITTPHISQDHYPNEAAAILQGRDALQQQVDMEQIPVRIEVAAEYMLDNLFLERLASAPLLSFGPKRYLLIETGWLARPLLLDEMIFRIQTSGYTPVLAHPERYAYYLNDLASLERLRDQGCLMQLNWMSITGRYGPHVRNQAKLILKNKWVNFIGSDLHRPEDLPALQAFFSTSAYEQLKEQPLLNTTL</sequence>
<evidence type="ECO:0000256" key="4">
    <source>
        <dbReference type="ARBA" id="ARBA00051722"/>
    </source>
</evidence>
<evidence type="ECO:0000313" key="5">
    <source>
        <dbReference type="EMBL" id="RAI78427.1"/>
    </source>
</evidence>
<dbReference type="Gene3D" id="3.20.20.140">
    <property type="entry name" value="Metal-dependent hydrolases"/>
    <property type="match status" value="1"/>
</dbReference>
<dbReference type="GO" id="GO:0030145">
    <property type="term" value="F:manganese ion binding"/>
    <property type="evidence" value="ECO:0007669"/>
    <property type="project" value="InterPro"/>
</dbReference>
<keyword evidence="3" id="KW-0378">Hydrolase</keyword>
<dbReference type="InterPro" id="IPR016195">
    <property type="entry name" value="Pol/histidinol_Pase-like"/>
</dbReference>
<dbReference type="PIRSF" id="PIRSF016557">
    <property type="entry name" value="Caps_synth_CpsB"/>
    <property type="match status" value="1"/>
</dbReference>
<reference evidence="5 6" key="1">
    <citation type="submission" date="2018-06" db="EMBL/GenBank/DDBJ databases">
        <title>Spirosoma sp. HMF3257 Genome sequencing and assembly.</title>
        <authorList>
            <person name="Kang H."/>
            <person name="Cha I."/>
            <person name="Kim H."/>
            <person name="Kang J."/>
            <person name="Joh K."/>
        </authorList>
    </citation>
    <scope>NUCLEOTIDE SEQUENCE [LARGE SCALE GENOMIC DNA]</scope>
    <source>
        <strain evidence="5 6">HMF3257</strain>
    </source>
</reference>
<dbReference type="Proteomes" id="UP000249016">
    <property type="component" value="Unassembled WGS sequence"/>
</dbReference>
<dbReference type="AlphaFoldDB" id="A0A327NSY3"/>
<dbReference type="EMBL" id="QLII01000001">
    <property type="protein sequence ID" value="RAI78427.1"/>
    <property type="molecule type" value="Genomic_DNA"/>
</dbReference>
<evidence type="ECO:0000313" key="6">
    <source>
        <dbReference type="Proteomes" id="UP000249016"/>
    </source>
</evidence>
<comment type="catalytic activity">
    <reaction evidence="4">
        <text>O-phospho-L-tyrosyl-[protein] + H2O = L-tyrosyl-[protein] + phosphate</text>
        <dbReference type="Rhea" id="RHEA:10684"/>
        <dbReference type="Rhea" id="RHEA-COMP:10136"/>
        <dbReference type="Rhea" id="RHEA-COMP:20101"/>
        <dbReference type="ChEBI" id="CHEBI:15377"/>
        <dbReference type="ChEBI" id="CHEBI:43474"/>
        <dbReference type="ChEBI" id="CHEBI:46858"/>
        <dbReference type="ChEBI" id="CHEBI:61978"/>
        <dbReference type="EC" id="3.1.3.48"/>
    </reaction>
</comment>
<keyword evidence="6" id="KW-1185">Reference proteome</keyword>
<dbReference type="EC" id="3.1.3.48" evidence="2"/>